<sequence>MSETRTEHSEKSSEGFRLMPTDVASRLLHEIAEPRPVGDTVKAAITRAANAMNQFLPKERRVSYGRAEDIWRREARRIDAAEMDAIRSAHEHRNRTLREELRAAAALADRLERLAAQAIPSTDLAALDEVVSTARQAKRTARALRDLAAAERRGL</sequence>
<comment type="caution">
    <text evidence="1">The sequence shown here is derived from an EMBL/GenBank/DDBJ whole genome shotgun (WGS) entry which is preliminary data.</text>
</comment>
<protein>
    <recommendedName>
        <fullName evidence="3">KfrA N-terminal DNA-binding domain-containing protein</fullName>
    </recommendedName>
</protein>
<dbReference type="Proteomes" id="UP001596292">
    <property type="component" value="Unassembled WGS sequence"/>
</dbReference>
<evidence type="ECO:0000313" key="2">
    <source>
        <dbReference type="Proteomes" id="UP001596292"/>
    </source>
</evidence>
<gene>
    <name evidence="1" type="ORF">ACFQE0_26070</name>
</gene>
<accession>A0ABW2BT21</accession>
<evidence type="ECO:0008006" key="3">
    <source>
        <dbReference type="Google" id="ProtNLM"/>
    </source>
</evidence>
<name>A0ABW2BT21_9HYPH</name>
<dbReference type="EMBL" id="JBHSWN010000001">
    <property type="protein sequence ID" value="MFC6792720.1"/>
    <property type="molecule type" value="Genomic_DNA"/>
</dbReference>
<reference evidence="2" key="1">
    <citation type="journal article" date="2019" name="Int. J. Syst. Evol. Microbiol.">
        <title>The Global Catalogue of Microorganisms (GCM) 10K type strain sequencing project: providing services to taxonomists for standard genome sequencing and annotation.</title>
        <authorList>
            <consortium name="The Broad Institute Genomics Platform"/>
            <consortium name="The Broad Institute Genome Sequencing Center for Infectious Disease"/>
            <person name="Wu L."/>
            <person name="Ma J."/>
        </authorList>
    </citation>
    <scope>NUCLEOTIDE SEQUENCE [LARGE SCALE GENOMIC DNA]</scope>
    <source>
        <strain evidence="2">CCUG 48316</strain>
    </source>
</reference>
<organism evidence="1 2">
    <name type="scientific">Methylobacterium komagatae</name>
    <dbReference type="NCBI Taxonomy" id="374425"/>
    <lineage>
        <taxon>Bacteria</taxon>
        <taxon>Pseudomonadati</taxon>
        <taxon>Pseudomonadota</taxon>
        <taxon>Alphaproteobacteria</taxon>
        <taxon>Hyphomicrobiales</taxon>
        <taxon>Methylobacteriaceae</taxon>
        <taxon>Methylobacterium</taxon>
    </lineage>
</organism>
<keyword evidence="2" id="KW-1185">Reference proteome</keyword>
<proteinExistence type="predicted"/>
<dbReference type="RefSeq" id="WP_378974924.1">
    <property type="nucleotide sequence ID" value="NZ_JBHSWN010000001.1"/>
</dbReference>
<evidence type="ECO:0000313" key="1">
    <source>
        <dbReference type="EMBL" id="MFC6792720.1"/>
    </source>
</evidence>